<evidence type="ECO:0000313" key="6">
    <source>
        <dbReference type="Proteomes" id="UP000770015"/>
    </source>
</evidence>
<comment type="caution">
    <text evidence="5">The sequence shown here is derived from an EMBL/GenBank/DDBJ whole genome shotgun (WGS) entry which is preliminary data.</text>
</comment>
<dbReference type="Proteomes" id="UP000770015">
    <property type="component" value="Unassembled WGS sequence"/>
</dbReference>
<organism evidence="5 6">
    <name type="scientific">Plectosphaerella plurivora</name>
    <dbReference type="NCBI Taxonomy" id="936078"/>
    <lineage>
        <taxon>Eukaryota</taxon>
        <taxon>Fungi</taxon>
        <taxon>Dikarya</taxon>
        <taxon>Ascomycota</taxon>
        <taxon>Pezizomycotina</taxon>
        <taxon>Sordariomycetes</taxon>
        <taxon>Hypocreomycetidae</taxon>
        <taxon>Glomerellales</taxon>
        <taxon>Plectosphaerellaceae</taxon>
        <taxon>Plectosphaerella</taxon>
    </lineage>
</organism>
<dbReference type="OrthoDB" id="5380854at2759"/>
<dbReference type="PANTHER" id="PTHR37534:SF51">
    <property type="entry name" value="ACRIFLAVINE SENSITIVITY CONTROL PROTEIN ACR-2"/>
    <property type="match status" value="1"/>
</dbReference>
<dbReference type="AlphaFoldDB" id="A0A9P8VJA8"/>
<dbReference type="InterPro" id="IPR001138">
    <property type="entry name" value="Zn2Cys6_DnaBD"/>
</dbReference>
<comment type="subcellular location">
    <subcellularLocation>
        <location evidence="1">Nucleus</location>
    </subcellularLocation>
</comment>
<protein>
    <submittedName>
        <fullName evidence="5">Acriflavine sensitivity control protein acr-2</fullName>
    </submittedName>
</protein>
<dbReference type="InterPro" id="IPR021858">
    <property type="entry name" value="Fun_TF"/>
</dbReference>
<sequence>MDLIRQAPTKACHNCRRRRLRCDRSVPSCHKCTSAGQECLGYGKLFKWADGAASRGKLAGTLKQPPGSGRSSSSRAVRDDRSSASSVSSRASTPAGPSSEMQMQLVHAGVAHLDPAQFELSTPWVLVDPVFQDIDAPYRYYLSYFTNRLCKDLVSWDLPDNNPFRTLVPLTKASPLLQHVIVAASAAHMSNLQRPPLAPSASNAGTLVYPGSVEASRRTLIDALAAKQKALRLLYRAVQDIDAVGSDVVLASVLFLINVELLESGKHGWKAHLEGAGRILACIQPTEGSNAALRDYIVSDCVIYYILASAFMPNAPAGGSAVQSPQASSMVRRAAANSYLCCPPEVLEILLAAGRLSNVKTTDEASADALADAGLQLLRQAQDLDITEWALSIRAQPNLHDVPIDSRIHAGSAHRVAGALYILQAVPCLRSMLPPDTRKDLEDQLFHHLACVPDEDPNFKATTWPGFIAGAEASNPERQEWVKHRLQRTVRLVPWGFIYTALDTLDIIWGLQKEGKTQEGWVQTLKDPDMNFLIV</sequence>
<feature type="region of interest" description="Disordered" evidence="3">
    <location>
        <begin position="57"/>
        <end position="101"/>
    </location>
</feature>
<feature type="domain" description="Zn(2)-C6 fungal-type" evidence="4">
    <location>
        <begin position="11"/>
        <end position="39"/>
    </location>
</feature>
<dbReference type="Pfam" id="PF11951">
    <property type="entry name" value="Fungal_trans_2"/>
    <property type="match status" value="1"/>
</dbReference>
<feature type="compositionally biased region" description="Low complexity" evidence="3">
    <location>
        <begin position="83"/>
        <end position="92"/>
    </location>
</feature>
<name>A0A9P8VJA8_9PEZI</name>
<dbReference type="EMBL" id="JAGSXJ010000002">
    <property type="protein sequence ID" value="KAH6695579.1"/>
    <property type="molecule type" value="Genomic_DNA"/>
</dbReference>
<dbReference type="SMART" id="SM00066">
    <property type="entry name" value="GAL4"/>
    <property type="match status" value="1"/>
</dbReference>
<keyword evidence="6" id="KW-1185">Reference proteome</keyword>
<dbReference type="GO" id="GO:0045944">
    <property type="term" value="P:positive regulation of transcription by RNA polymerase II"/>
    <property type="evidence" value="ECO:0007669"/>
    <property type="project" value="TreeGrafter"/>
</dbReference>
<reference evidence="5" key="1">
    <citation type="journal article" date="2021" name="Nat. Commun.">
        <title>Genetic determinants of endophytism in the Arabidopsis root mycobiome.</title>
        <authorList>
            <person name="Mesny F."/>
            <person name="Miyauchi S."/>
            <person name="Thiergart T."/>
            <person name="Pickel B."/>
            <person name="Atanasova L."/>
            <person name="Karlsson M."/>
            <person name="Huettel B."/>
            <person name="Barry K.W."/>
            <person name="Haridas S."/>
            <person name="Chen C."/>
            <person name="Bauer D."/>
            <person name="Andreopoulos W."/>
            <person name="Pangilinan J."/>
            <person name="LaButti K."/>
            <person name="Riley R."/>
            <person name="Lipzen A."/>
            <person name="Clum A."/>
            <person name="Drula E."/>
            <person name="Henrissat B."/>
            <person name="Kohler A."/>
            <person name="Grigoriev I.V."/>
            <person name="Martin F.M."/>
            <person name="Hacquard S."/>
        </authorList>
    </citation>
    <scope>NUCLEOTIDE SEQUENCE</scope>
    <source>
        <strain evidence="5">MPI-SDFR-AT-0117</strain>
    </source>
</reference>
<evidence type="ECO:0000313" key="5">
    <source>
        <dbReference type="EMBL" id="KAH6695579.1"/>
    </source>
</evidence>
<proteinExistence type="predicted"/>
<keyword evidence="2" id="KW-0539">Nucleus</keyword>
<gene>
    <name evidence="5" type="ORF">F5X68DRAFT_266921</name>
</gene>
<dbReference type="InterPro" id="IPR036864">
    <property type="entry name" value="Zn2-C6_fun-type_DNA-bd_sf"/>
</dbReference>
<dbReference type="GO" id="GO:0000981">
    <property type="term" value="F:DNA-binding transcription factor activity, RNA polymerase II-specific"/>
    <property type="evidence" value="ECO:0007669"/>
    <property type="project" value="InterPro"/>
</dbReference>
<evidence type="ECO:0000256" key="2">
    <source>
        <dbReference type="ARBA" id="ARBA00023242"/>
    </source>
</evidence>
<evidence type="ECO:0000259" key="4">
    <source>
        <dbReference type="PROSITE" id="PS50048"/>
    </source>
</evidence>
<dbReference type="GO" id="GO:0000976">
    <property type="term" value="F:transcription cis-regulatory region binding"/>
    <property type="evidence" value="ECO:0007669"/>
    <property type="project" value="TreeGrafter"/>
</dbReference>
<dbReference type="GO" id="GO:0008270">
    <property type="term" value="F:zinc ion binding"/>
    <property type="evidence" value="ECO:0007669"/>
    <property type="project" value="InterPro"/>
</dbReference>
<dbReference type="PROSITE" id="PS00463">
    <property type="entry name" value="ZN2_CY6_FUNGAL_1"/>
    <property type="match status" value="1"/>
</dbReference>
<evidence type="ECO:0000256" key="1">
    <source>
        <dbReference type="ARBA" id="ARBA00004123"/>
    </source>
</evidence>
<accession>A0A9P8VJA8</accession>
<dbReference type="Gene3D" id="4.10.240.10">
    <property type="entry name" value="Zn(2)-C6 fungal-type DNA-binding domain"/>
    <property type="match status" value="1"/>
</dbReference>
<dbReference type="PROSITE" id="PS50048">
    <property type="entry name" value="ZN2_CY6_FUNGAL_2"/>
    <property type="match status" value="1"/>
</dbReference>
<dbReference type="PANTHER" id="PTHR37534">
    <property type="entry name" value="TRANSCRIPTIONAL ACTIVATOR PROTEIN UGA3"/>
    <property type="match status" value="1"/>
</dbReference>
<dbReference type="Pfam" id="PF00172">
    <property type="entry name" value="Zn_clus"/>
    <property type="match status" value="1"/>
</dbReference>
<evidence type="ECO:0000256" key="3">
    <source>
        <dbReference type="SAM" id="MobiDB-lite"/>
    </source>
</evidence>
<dbReference type="SUPFAM" id="SSF57701">
    <property type="entry name" value="Zn2/Cys6 DNA-binding domain"/>
    <property type="match status" value="1"/>
</dbReference>
<dbReference type="GO" id="GO:0005634">
    <property type="term" value="C:nucleus"/>
    <property type="evidence" value="ECO:0007669"/>
    <property type="project" value="UniProtKB-SubCell"/>
</dbReference>